<organism evidence="1 2">
    <name type="scientific">Elysia crispata</name>
    <name type="common">lettuce slug</name>
    <dbReference type="NCBI Taxonomy" id="231223"/>
    <lineage>
        <taxon>Eukaryota</taxon>
        <taxon>Metazoa</taxon>
        <taxon>Spiralia</taxon>
        <taxon>Lophotrochozoa</taxon>
        <taxon>Mollusca</taxon>
        <taxon>Gastropoda</taxon>
        <taxon>Heterobranchia</taxon>
        <taxon>Euthyneura</taxon>
        <taxon>Panpulmonata</taxon>
        <taxon>Sacoglossa</taxon>
        <taxon>Placobranchoidea</taxon>
        <taxon>Plakobranchidae</taxon>
        <taxon>Elysia</taxon>
    </lineage>
</organism>
<reference evidence="1" key="1">
    <citation type="journal article" date="2023" name="G3 (Bethesda)">
        <title>A reference genome for the long-term kleptoplast-retaining sea slug Elysia crispata morphotype clarki.</title>
        <authorList>
            <person name="Eastman K.E."/>
            <person name="Pendleton A.L."/>
            <person name="Shaikh M.A."/>
            <person name="Suttiyut T."/>
            <person name="Ogas R."/>
            <person name="Tomko P."/>
            <person name="Gavelis G."/>
            <person name="Widhalm J.R."/>
            <person name="Wisecaver J.H."/>
        </authorList>
    </citation>
    <scope>NUCLEOTIDE SEQUENCE</scope>
    <source>
        <strain evidence="1">ECLA1</strain>
    </source>
</reference>
<sequence length="70" mass="7777">MPPQQIRQNEFSSSFPPQSRISFVLRAARVSGEFPGFSLGNTESSVPPSRLPLIPSDRMLYNDCHPNSVT</sequence>
<accession>A0AAE0XTU9</accession>
<evidence type="ECO:0000313" key="2">
    <source>
        <dbReference type="Proteomes" id="UP001283361"/>
    </source>
</evidence>
<dbReference type="EMBL" id="JAWDGP010007694">
    <property type="protein sequence ID" value="KAK3708462.1"/>
    <property type="molecule type" value="Genomic_DNA"/>
</dbReference>
<comment type="caution">
    <text evidence="1">The sequence shown here is derived from an EMBL/GenBank/DDBJ whole genome shotgun (WGS) entry which is preliminary data.</text>
</comment>
<gene>
    <name evidence="1" type="ORF">RRG08_053045</name>
</gene>
<keyword evidence="2" id="KW-1185">Reference proteome</keyword>
<proteinExistence type="predicted"/>
<evidence type="ECO:0000313" key="1">
    <source>
        <dbReference type="EMBL" id="KAK3708462.1"/>
    </source>
</evidence>
<name>A0AAE0XTU9_9GAST</name>
<protein>
    <submittedName>
        <fullName evidence="1">Uncharacterized protein</fullName>
    </submittedName>
</protein>
<dbReference type="Proteomes" id="UP001283361">
    <property type="component" value="Unassembled WGS sequence"/>
</dbReference>
<dbReference type="AlphaFoldDB" id="A0AAE0XTU9"/>